<comment type="caution">
    <text evidence="1">The sequence shown here is derived from an EMBL/GenBank/DDBJ whole genome shotgun (WGS) entry which is preliminary data.</text>
</comment>
<accession>A0ABS4SRG7</accession>
<keyword evidence="2" id="KW-1185">Reference proteome</keyword>
<name>A0ABS4SRG7_9PROT</name>
<evidence type="ECO:0008006" key="3">
    <source>
        <dbReference type="Google" id="ProtNLM"/>
    </source>
</evidence>
<dbReference type="RefSeq" id="WP_209769405.1">
    <property type="nucleotide sequence ID" value="NZ_JAGINP010000019.1"/>
</dbReference>
<protein>
    <recommendedName>
        <fullName evidence="3">DUF2188 domain-containing protein</fullName>
    </recommendedName>
</protein>
<reference evidence="1 2" key="1">
    <citation type="submission" date="2021-03" db="EMBL/GenBank/DDBJ databases">
        <title>Genomic Encyclopedia of Type Strains, Phase III (KMG-III): the genomes of soil and plant-associated and newly described type strains.</title>
        <authorList>
            <person name="Whitman W."/>
        </authorList>
    </citation>
    <scope>NUCLEOTIDE SEQUENCE [LARGE SCALE GENOMIC DNA]</scope>
    <source>
        <strain evidence="1 2">IMMIB AFH-6</strain>
    </source>
</reference>
<evidence type="ECO:0000313" key="2">
    <source>
        <dbReference type="Proteomes" id="UP000781958"/>
    </source>
</evidence>
<gene>
    <name evidence="1" type="ORF">J2851_004835</name>
</gene>
<sequence>MLEKTKLAFFVVQTRAGWTVRADGFAYPPCGCYADAIASATREAQAAGLLGFASVVLARPAQDRPYEIQWTYGRDVYSPAAREGARLAAPNCREYARH</sequence>
<organism evidence="1 2">
    <name type="scientific">Azospirillum rugosum</name>
    <dbReference type="NCBI Taxonomy" id="416170"/>
    <lineage>
        <taxon>Bacteria</taxon>
        <taxon>Pseudomonadati</taxon>
        <taxon>Pseudomonadota</taxon>
        <taxon>Alphaproteobacteria</taxon>
        <taxon>Rhodospirillales</taxon>
        <taxon>Azospirillaceae</taxon>
        <taxon>Azospirillum</taxon>
    </lineage>
</organism>
<dbReference type="EMBL" id="JAGINP010000019">
    <property type="protein sequence ID" value="MBP2295032.1"/>
    <property type="molecule type" value="Genomic_DNA"/>
</dbReference>
<dbReference type="Proteomes" id="UP000781958">
    <property type="component" value="Unassembled WGS sequence"/>
</dbReference>
<proteinExistence type="predicted"/>
<evidence type="ECO:0000313" key="1">
    <source>
        <dbReference type="EMBL" id="MBP2295032.1"/>
    </source>
</evidence>